<dbReference type="Pfam" id="PF07714">
    <property type="entry name" value="PK_Tyr_Ser-Thr"/>
    <property type="match status" value="1"/>
</dbReference>
<dbReference type="InterPro" id="IPR046959">
    <property type="entry name" value="PRK1-6/SRF4-like"/>
</dbReference>
<dbReference type="PANTHER" id="PTHR48007">
    <property type="entry name" value="LEUCINE-RICH REPEAT RECEPTOR-LIKE PROTEIN KINASE PXC1"/>
    <property type="match status" value="1"/>
</dbReference>
<dbReference type="GeneID" id="125314869"/>
<organism evidence="3 4">
    <name type="scientific">Rhodamnia argentea</name>
    <dbReference type="NCBI Taxonomy" id="178133"/>
    <lineage>
        <taxon>Eukaryota</taxon>
        <taxon>Viridiplantae</taxon>
        <taxon>Streptophyta</taxon>
        <taxon>Embryophyta</taxon>
        <taxon>Tracheophyta</taxon>
        <taxon>Spermatophyta</taxon>
        <taxon>Magnoliopsida</taxon>
        <taxon>eudicotyledons</taxon>
        <taxon>Gunneridae</taxon>
        <taxon>Pentapetalae</taxon>
        <taxon>rosids</taxon>
        <taxon>malvids</taxon>
        <taxon>Myrtales</taxon>
        <taxon>Myrtaceae</taxon>
        <taxon>Myrtoideae</taxon>
        <taxon>Myrteae</taxon>
        <taxon>Australasian group</taxon>
        <taxon>Rhodamnia</taxon>
    </lineage>
</organism>
<feature type="compositionally biased region" description="Polar residues" evidence="1">
    <location>
        <begin position="334"/>
        <end position="348"/>
    </location>
</feature>
<keyword evidence="4" id="KW-0418">Kinase</keyword>
<proteinExistence type="predicted"/>
<dbReference type="SUPFAM" id="SSF56112">
    <property type="entry name" value="Protein kinase-like (PK-like)"/>
    <property type="match status" value="1"/>
</dbReference>
<feature type="region of interest" description="Disordered" evidence="1">
    <location>
        <begin position="1"/>
        <end position="27"/>
    </location>
</feature>
<dbReference type="SMART" id="SM00220">
    <property type="entry name" value="S_TKc"/>
    <property type="match status" value="1"/>
</dbReference>
<dbReference type="RefSeq" id="XP_048134077.1">
    <property type="nucleotide sequence ID" value="XM_048278120.1"/>
</dbReference>
<protein>
    <submittedName>
        <fullName evidence="4">Probable inactive receptor kinase At1g48480</fullName>
    </submittedName>
</protein>
<dbReference type="InterPro" id="IPR001245">
    <property type="entry name" value="Ser-Thr/Tyr_kinase_cat_dom"/>
</dbReference>
<feature type="domain" description="Protein kinase" evidence="2">
    <location>
        <begin position="46"/>
        <end position="294"/>
    </location>
</feature>
<evidence type="ECO:0000256" key="1">
    <source>
        <dbReference type="SAM" id="MobiDB-lite"/>
    </source>
</evidence>
<keyword evidence="3" id="KW-1185">Reference proteome</keyword>
<dbReference type="InterPro" id="IPR011009">
    <property type="entry name" value="Kinase-like_dom_sf"/>
</dbReference>
<dbReference type="InterPro" id="IPR000719">
    <property type="entry name" value="Prot_kinase_dom"/>
</dbReference>
<keyword evidence="4" id="KW-0675">Receptor</keyword>
<name>A0ABM3HBU5_9MYRT</name>
<evidence type="ECO:0000313" key="3">
    <source>
        <dbReference type="Proteomes" id="UP000827889"/>
    </source>
</evidence>
<evidence type="ECO:0000259" key="2">
    <source>
        <dbReference type="PROSITE" id="PS50011"/>
    </source>
</evidence>
<dbReference type="GO" id="GO:0016301">
    <property type="term" value="F:kinase activity"/>
    <property type="evidence" value="ECO:0007669"/>
    <property type="project" value="UniProtKB-KW"/>
</dbReference>
<dbReference type="PANTHER" id="PTHR48007:SF4">
    <property type="entry name" value="LEUCINE-RICH REPEAT RECEPTOR-LIKE PROTEIN KINASE PXC1"/>
    <property type="match status" value="1"/>
</dbReference>
<feature type="region of interest" description="Disordered" evidence="1">
    <location>
        <begin position="298"/>
        <end position="348"/>
    </location>
</feature>
<gene>
    <name evidence="4" type="primary">LOC125314869</name>
</gene>
<evidence type="ECO:0000313" key="4">
    <source>
        <dbReference type="RefSeq" id="XP_048134077.1"/>
    </source>
</evidence>
<dbReference type="PROSITE" id="PS50011">
    <property type="entry name" value="PROTEIN_KINASE_DOM"/>
    <property type="match status" value="1"/>
</dbReference>
<reference evidence="4" key="1">
    <citation type="submission" date="2025-08" db="UniProtKB">
        <authorList>
            <consortium name="RefSeq"/>
        </authorList>
    </citation>
    <scope>IDENTIFICATION</scope>
    <source>
        <tissue evidence="4">Leaf</tissue>
    </source>
</reference>
<keyword evidence="4" id="KW-0808">Transferase</keyword>
<dbReference type="Proteomes" id="UP000827889">
    <property type="component" value="Chromosome 4"/>
</dbReference>
<dbReference type="Gene3D" id="1.10.510.10">
    <property type="entry name" value="Transferase(Phosphotransferase) domain 1"/>
    <property type="match status" value="2"/>
</dbReference>
<accession>A0ABM3HBU5</accession>
<dbReference type="Gene3D" id="3.30.200.20">
    <property type="entry name" value="Phosphorylase Kinase, domain 1"/>
    <property type="match status" value="1"/>
</dbReference>
<sequence>MNNLWRRIGKRKSSSSKSSSDKNATQNKLVLLGNPAKRFDWEDVKRANWEVLGEGTVGTTYKVDLEDGTTTVVVKRLKDVVLSAEDFQDAVEALGAMDHENLLPLRGYYYSKDQKLLLYDYMPLGSLSDRLHFEYDEWRRPSLSWEVRLSIALGAARAIEHLHAQRRPNDHHGNIKSSNVLLTPSYEARVSDCGLALLARSSQSGGAHPLLADVYGFGVFLLELLTGKRHTLPRLWEEGVDLPAWVQSVAREEGTAQVLDAELTELWDVAMRCVSSNPHRRPWMSIIRKKIEELCSHVGQQGGDSQSDKVSEGTDCESPSSLLIPSPDEDRDSQLGQFSELNNDMYTR</sequence>